<protein>
    <submittedName>
        <fullName evidence="1">Uncharacterized protein</fullName>
    </submittedName>
</protein>
<dbReference type="AlphaFoldDB" id="A0A3S5A1C8"/>
<dbReference type="EMBL" id="CAAALY010014331">
    <property type="protein sequence ID" value="VEL12289.1"/>
    <property type="molecule type" value="Genomic_DNA"/>
</dbReference>
<evidence type="ECO:0000313" key="2">
    <source>
        <dbReference type="Proteomes" id="UP000784294"/>
    </source>
</evidence>
<organism evidence="1 2">
    <name type="scientific">Protopolystoma xenopodis</name>
    <dbReference type="NCBI Taxonomy" id="117903"/>
    <lineage>
        <taxon>Eukaryota</taxon>
        <taxon>Metazoa</taxon>
        <taxon>Spiralia</taxon>
        <taxon>Lophotrochozoa</taxon>
        <taxon>Platyhelminthes</taxon>
        <taxon>Monogenea</taxon>
        <taxon>Polyopisthocotylea</taxon>
        <taxon>Polystomatidea</taxon>
        <taxon>Polystomatidae</taxon>
        <taxon>Protopolystoma</taxon>
    </lineage>
</organism>
<reference evidence="1" key="1">
    <citation type="submission" date="2018-11" db="EMBL/GenBank/DDBJ databases">
        <authorList>
            <consortium name="Pathogen Informatics"/>
        </authorList>
    </citation>
    <scope>NUCLEOTIDE SEQUENCE</scope>
</reference>
<dbReference type="Proteomes" id="UP000784294">
    <property type="component" value="Unassembled WGS sequence"/>
</dbReference>
<proteinExistence type="predicted"/>
<keyword evidence="2" id="KW-1185">Reference proteome</keyword>
<evidence type="ECO:0000313" key="1">
    <source>
        <dbReference type="EMBL" id="VEL12289.1"/>
    </source>
</evidence>
<name>A0A3S5A1C8_9PLAT</name>
<accession>A0A3S5A1C8</accession>
<gene>
    <name evidence="1" type="ORF">PXEA_LOCUS5729</name>
</gene>
<sequence>MSVSPAQPLTSPSCSATRCIWSLGSIDPFERCASFESRAIWVQLIDFLNSIDAFSRQSQILMAIALKRVLNALLEMT</sequence>
<comment type="caution">
    <text evidence="1">The sequence shown here is derived from an EMBL/GenBank/DDBJ whole genome shotgun (WGS) entry which is preliminary data.</text>
</comment>